<feature type="domain" description="PEP-utilising enzyme mobile" evidence="18">
    <location>
        <begin position="151"/>
        <end position="222"/>
    </location>
</feature>
<dbReference type="InterPro" id="IPR015813">
    <property type="entry name" value="Pyrv/PenolPyrv_kinase-like_dom"/>
</dbReference>
<dbReference type="RefSeq" id="WP_290197801.1">
    <property type="nucleotide sequence ID" value="NZ_CP047654.1"/>
</dbReference>
<comment type="cofactor">
    <cofactor evidence="2 17">
        <name>Mg(2+)</name>
        <dbReference type="ChEBI" id="CHEBI:18420"/>
    </cofactor>
</comment>
<evidence type="ECO:0000256" key="6">
    <source>
        <dbReference type="ARBA" id="ARBA00012232"/>
    </source>
</evidence>
<dbReference type="EMBL" id="JAVDXZ010000001">
    <property type="protein sequence ID" value="MDR7328807.1"/>
    <property type="molecule type" value="Genomic_DNA"/>
</dbReference>
<sequence>MSIHEELTGIGVSVGVATAPVARIQAAPGVDPTEPKSTDPVADAERVRAAMQAVSDDLLARAAEANDTGRQVLEATAQMAKDKGLLKTVTKKLKTGSGVTQAVHDAAEQYAGLLAGLGGYMAERVTDLYDVRDRTISQLRGLPMPGVPRLEEPTIIVAADLAPAETAQLDPAKVAGIVTSAGGATSHTAILAAQLGIPAVVRVQGALGIAPGTRVAIDGGAGRVIINPVDADIEQLVERQRRRDEVIARATGRGATADGRHVQLLVNIGSAEDAAHAATTDAEGTGLFRTEFVFLDTITAPTVEEQTRIYSRVLDSFGAGKVVVRTLDAGADKQLPFAQHHDEDNPALGIRGLRLTMERQELMDSQLDALAAAWEATGRRADLQVMAPMVATVEEARWFAGQVRARGLPKVGVMVEVPAAALRADRVLREVDFASIGTNDLAQYTMAADRMQGALAPLLDAWQPALLELVRATCRGGAATDAPVGVCGEAGGDPLLALVLVGLGVHSLSMAAGKIPAVRAALSLHDLATCQAMAAAALDADTAAEAREAVLALADPSVQDLL</sequence>
<evidence type="ECO:0000256" key="2">
    <source>
        <dbReference type="ARBA" id="ARBA00001946"/>
    </source>
</evidence>
<dbReference type="NCBIfam" id="TIGR01417">
    <property type="entry name" value="PTS_I_fam"/>
    <property type="match status" value="1"/>
</dbReference>
<gene>
    <name evidence="21" type="ORF">J2S39_000483</name>
</gene>
<dbReference type="InterPro" id="IPR000121">
    <property type="entry name" value="PEP_util_C"/>
</dbReference>
<comment type="subcellular location">
    <subcellularLocation>
        <location evidence="4 17">Cytoplasm</location>
    </subcellularLocation>
</comment>
<evidence type="ECO:0000256" key="11">
    <source>
        <dbReference type="ARBA" id="ARBA00022679"/>
    </source>
</evidence>
<proteinExistence type="inferred from homology"/>
<feature type="domain" description="PEP-utilising enzyme C-terminal" evidence="19">
    <location>
        <begin position="255"/>
        <end position="523"/>
    </location>
</feature>
<dbReference type="PRINTS" id="PR01736">
    <property type="entry name" value="PHPHTRNFRASE"/>
</dbReference>
<dbReference type="InterPro" id="IPR008279">
    <property type="entry name" value="PEP-util_enz_mobile_dom"/>
</dbReference>
<evidence type="ECO:0000313" key="21">
    <source>
        <dbReference type="EMBL" id="MDR7328807.1"/>
    </source>
</evidence>
<keyword evidence="13 17" id="KW-0479">Metal-binding</keyword>
<keyword evidence="10 17" id="KW-0762">Sugar transport</keyword>
<evidence type="ECO:0000256" key="16">
    <source>
        <dbReference type="ARBA" id="ARBA00033235"/>
    </source>
</evidence>
<dbReference type="SUPFAM" id="SSF51621">
    <property type="entry name" value="Phosphoenolpyruvate/pyruvate domain"/>
    <property type="match status" value="1"/>
</dbReference>
<dbReference type="Pfam" id="PF00391">
    <property type="entry name" value="PEP-utilizers"/>
    <property type="match status" value="1"/>
</dbReference>
<accession>A0ABU1ZV51</accession>
<dbReference type="InterPro" id="IPR008731">
    <property type="entry name" value="PTS_EIN"/>
</dbReference>
<dbReference type="InterPro" id="IPR036618">
    <property type="entry name" value="PtsI_HPr-bd_sf"/>
</dbReference>
<evidence type="ECO:0000259" key="20">
    <source>
        <dbReference type="Pfam" id="PF05524"/>
    </source>
</evidence>
<evidence type="ECO:0000256" key="14">
    <source>
        <dbReference type="ARBA" id="ARBA00022777"/>
    </source>
</evidence>
<dbReference type="InterPro" id="IPR036637">
    <property type="entry name" value="Phosphohistidine_dom_sf"/>
</dbReference>
<dbReference type="InterPro" id="IPR024692">
    <property type="entry name" value="PTS_EI"/>
</dbReference>
<evidence type="ECO:0000256" key="3">
    <source>
        <dbReference type="ARBA" id="ARBA00002728"/>
    </source>
</evidence>
<dbReference type="EC" id="2.7.3.9" evidence="6 17"/>
<evidence type="ECO:0000256" key="1">
    <source>
        <dbReference type="ARBA" id="ARBA00000683"/>
    </source>
</evidence>
<dbReference type="InterPro" id="IPR050499">
    <property type="entry name" value="PEP-utilizing_PTS_enzyme"/>
</dbReference>
<evidence type="ECO:0000256" key="4">
    <source>
        <dbReference type="ARBA" id="ARBA00004496"/>
    </source>
</evidence>
<keyword evidence="12 17" id="KW-0598">Phosphotransferase system</keyword>
<dbReference type="Pfam" id="PF05524">
    <property type="entry name" value="PEP-utilisers_N"/>
    <property type="match status" value="1"/>
</dbReference>
<dbReference type="Gene3D" id="1.10.274.10">
    <property type="entry name" value="PtsI, HPr-binding domain"/>
    <property type="match status" value="1"/>
</dbReference>
<comment type="caution">
    <text evidence="21">The sequence shown here is derived from an EMBL/GenBank/DDBJ whole genome shotgun (WGS) entry which is preliminary data.</text>
</comment>
<evidence type="ECO:0000256" key="17">
    <source>
        <dbReference type="PIRNR" id="PIRNR000732"/>
    </source>
</evidence>
<evidence type="ECO:0000256" key="9">
    <source>
        <dbReference type="ARBA" id="ARBA00022490"/>
    </source>
</evidence>
<evidence type="ECO:0000256" key="8">
    <source>
        <dbReference type="ARBA" id="ARBA00022448"/>
    </source>
</evidence>
<dbReference type="GO" id="GO:0008965">
    <property type="term" value="F:phosphoenolpyruvate-protein phosphotransferase activity"/>
    <property type="evidence" value="ECO:0007669"/>
    <property type="project" value="UniProtKB-EC"/>
</dbReference>
<evidence type="ECO:0000256" key="15">
    <source>
        <dbReference type="ARBA" id="ARBA00022842"/>
    </source>
</evidence>
<evidence type="ECO:0000256" key="10">
    <source>
        <dbReference type="ARBA" id="ARBA00022597"/>
    </source>
</evidence>
<keyword evidence="22" id="KW-1185">Reference proteome</keyword>
<evidence type="ECO:0000256" key="7">
    <source>
        <dbReference type="ARBA" id="ARBA00016544"/>
    </source>
</evidence>
<dbReference type="PIRSF" id="PIRSF000732">
    <property type="entry name" value="PTS_enzyme_I"/>
    <property type="match status" value="1"/>
</dbReference>
<keyword evidence="9 17" id="KW-0963">Cytoplasm</keyword>
<comment type="function">
    <text evidence="3 17">General (non sugar-specific) component of the phosphoenolpyruvate-dependent sugar phosphotransferase system (sugar PTS). This major carbohydrate active-transport system catalyzes the phosphorylation of incoming sugar substrates concomitantly with their translocation across the cell membrane. Enzyme I transfers the phosphoryl group from phosphoenolpyruvate (PEP) to the phosphoryl carrier protein (HPr).</text>
</comment>
<comment type="similarity">
    <text evidence="5 17">Belongs to the PEP-utilizing enzyme family.</text>
</comment>
<dbReference type="SUPFAM" id="SSF52009">
    <property type="entry name" value="Phosphohistidine domain"/>
    <property type="match status" value="1"/>
</dbReference>
<keyword evidence="11 17" id="KW-0808">Transferase</keyword>
<dbReference type="SUPFAM" id="SSF47831">
    <property type="entry name" value="Enzyme I of the PEP:sugar phosphotransferase system HPr-binding (sub)domain"/>
    <property type="match status" value="1"/>
</dbReference>
<reference evidence="21" key="1">
    <citation type="submission" date="2023-07" db="EMBL/GenBank/DDBJ databases">
        <title>Sequencing the genomes of 1000 actinobacteria strains.</title>
        <authorList>
            <person name="Klenk H.-P."/>
        </authorList>
    </citation>
    <scope>NUCLEOTIDE SEQUENCE</scope>
    <source>
        <strain evidence="21">DSM 107476</strain>
    </source>
</reference>
<organism evidence="21 22">
    <name type="scientific">Corynebacterium guangdongense</name>
    <dbReference type="NCBI Taxonomy" id="1783348"/>
    <lineage>
        <taxon>Bacteria</taxon>
        <taxon>Bacillati</taxon>
        <taxon>Actinomycetota</taxon>
        <taxon>Actinomycetes</taxon>
        <taxon>Mycobacteriales</taxon>
        <taxon>Corynebacteriaceae</taxon>
        <taxon>Corynebacterium</taxon>
    </lineage>
</organism>
<dbReference type="Pfam" id="PF02896">
    <property type="entry name" value="PEP-utilizers_C"/>
    <property type="match status" value="1"/>
</dbReference>
<dbReference type="PANTHER" id="PTHR46244:SF3">
    <property type="entry name" value="PHOSPHOENOLPYRUVATE-PROTEIN PHOSPHOTRANSFERASE"/>
    <property type="match status" value="1"/>
</dbReference>
<evidence type="ECO:0000256" key="5">
    <source>
        <dbReference type="ARBA" id="ARBA00007837"/>
    </source>
</evidence>
<evidence type="ECO:0000259" key="18">
    <source>
        <dbReference type="Pfam" id="PF00391"/>
    </source>
</evidence>
<keyword evidence="8 17" id="KW-0813">Transport</keyword>
<dbReference type="Gene3D" id="3.50.30.10">
    <property type="entry name" value="Phosphohistidine domain"/>
    <property type="match status" value="1"/>
</dbReference>
<keyword evidence="15 17" id="KW-0460">Magnesium</keyword>
<dbReference type="InterPro" id="IPR040442">
    <property type="entry name" value="Pyrv_kinase-like_dom_sf"/>
</dbReference>
<evidence type="ECO:0000256" key="13">
    <source>
        <dbReference type="ARBA" id="ARBA00022723"/>
    </source>
</evidence>
<dbReference type="InterPro" id="IPR006318">
    <property type="entry name" value="PTS_EI-like"/>
</dbReference>
<comment type="catalytic activity">
    <reaction evidence="1 17">
        <text>L-histidyl-[protein] + phosphoenolpyruvate = N(pros)-phospho-L-histidyl-[protein] + pyruvate</text>
        <dbReference type="Rhea" id="RHEA:23880"/>
        <dbReference type="Rhea" id="RHEA-COMP:9745"/>
        <dbReference type="Rhea" id="RHEA-COMP:9746"/>
        <dbReference type="ChEBI" id="CHEBI:15361"/>
        <dbReference type="ChEBI" id="CHEBI:29979"/>
        <dbReference type="ChEBI" id="CHEBI:58702"/>
        <dbReference type="ChEBI" id="CHEBI:64837"/>
        <dbReference type="EC" id="2.7.3.9"/>
    </reaction>
</comment>
<evidence type="ECO:0000259" key="19">
    <source>
        <dbReference type="Pfam" id="PF02896"/>
    </source>
</evidence>
<name>A0ABU1ZV51_9CORY</name>
<evidence type="ECO:0000256" key="12">
    <source>
        <dbReference type="ARBA" id="ARBA00022683"/>
    </source>
</evidence>
<dbReference type="Gene3D" id="3.20.20.60">
    <property type="entry name" value="Phosphoenolpyruvate-binding domains"/>
    <property type="match status" value="1"/>
</dbReference>
<protein>
    <recommendedName>
        <fullName evidence="7 17">Phosphoenolpyruvate-protein phosphotransferase</fullName>
        <ecNumber evidence="6 17">2.7.3.9</ecNumber>
    </recommendedName>
    <alternativeName>
        <fullName evidence="16 17">Phosphotransferase system, enzyme I</fullName>
    </alternativeName>
</protein>
<feature type="domain" description="Phosphotransferase system enzyme I N-terminal" evidence="20">
    <location>
        <begin position="8"/>
        <end position="124"/>
    </location>
</feature>
<dbReference type="PANTHER" id="PTHR46244">
    <property type="entry name" value="PHOSPHOENOLPYRUVATE-PROTEIN PHOSPHOTRANSFERASE"/>
    <property type="match status" value="1"/>
</dbReference>
<evidence type="ECO:0000313" key="22">
    <source>
        <dbReference type="Proteomes" id="UP001180840"/>
    </source>
</evidence>
<keyword evidence="14 17" id="KW-0418">Kinase</keyword>
<dbReference type="Proteomes" id="UP001180840">
    <property type="component" value="Unassembled WGS sequence"/>
</dbReference>